<dbReference type="Pfam" id="PF02182">
    <property type="entry name" value="SAD_SRA"/>
    <property type="match status" value="1"/>
</dbReference>
<sequence>YRYDGLYIVERAWMDGGNNLKGRKVCKFVFRRIPGQPPIPRQGQVLEVSKADVEMKEADSEEEDEGEDGKSEGEEGFKPNKGSKVGPKSKGGKAKVGSKFKVKVEEENEEEEEDGEPVPAKKGNKVGLESKDKPESEESEESEDKPKRLG</sequence>
<dbReference type="InterPro" id="IPR015947">
    <property type="entry name" value="PUA-like_sf"/>
</dbReference>
<feature type="compositionally biased region" description="Basic residues" evidence="3">
    <location>
        <begin position="90"/>
        <end position="101"/>
    </location>
</feature>
<comment type="subcellular location">
    <subcellularLocation>
        <location evidence="2">Nucleus</location>
    </subcellularLocation>
</comment>
<dbReference type="InterPro" id="IPR003105">
    <property type="entry name" value="SRA_YDG"/>
</dbReference>
<evidence type="ECO:0000313" key="5">
    <source>
        <dbReference type="EMBL" id="KEP45244.1"/>
    </source>
</evidence>
<dbReference type="AlphaFoldDB" id="A0A074RES0"/>
<accession>A0A074RES0</accession>
<dbReference type="InterPro" id="IPR036987">
    <property type="entry name" value="SRA-YDG_sf"/>
</dbReference>
<keyword evidence="1 2" id="KW-0539">Nucleus</keyword>
<dbReference type="SUPFAM" id="SSF88697">
    <property type="entry name" value="PUA domain-like"/>
    <property type="match status" value="1"/>
</dbReference>
<comment type="caution">
    <text evidence="5">The sequence shown here is derived from an EMBL/GenBank/DDBJ whole genome shotgun (WGS) entry which is preliminary data.</text>
</comment>
<evidence type="ECO:0000256" key="1">
    <source>
        <dbReference type="ARBA" id="ARBA00023242"/>
    </source>
</evidence>
<dbReference type="STRING" id="1423351.A0A074RES0"/>
<evidence type="ECO:0000256" key="3">
    <source>
        <dbReference type="SAM" id="MobiDB-lite"/>
    </source>
</evidence>
<protein>
    <submittedName>
        <fullName evidence="5">SAD/SRA domain protein</fullName>
    </submittedName>
</protein>
<gene>
    <name evidence="5" type="ORF">V565_297960</name>
</gene>
<feature type="compositionally biased region" description="Basic and acidic residues" evidence="3">
    <location>
        <begin position="68"/>
        <end position="78"/>
    </location>
</feature>
<dbReference type="HOGENOM" id="CLU_1744991_0_0_1"/>
<keyword evidence="6" id="KW-1185">Reference proteome</keyword>
<dbReference type="PROSITE" id="PS51015">
    <property type="entry name" value="YDG"/>
    <property type="match status" value="1"/>
</dbReference>
<proteinExistence type="predicted"/>
<feature type="compositionally biased region" description="Basic and acidic residues" evidence="3">
    <location>
        <begin position="49"/>
        <end position="58"/>
    </location>
</feature>
<organism evidence="5 6">
    <name type="scientific">Rhizoctonia solani 123E</name>
    <dbReference type="NCBI Taxonomy" id="1423351"/>
    <lineage>
        <taxon>Eukaryota</taxon>
        <taxon>Fungi</taxon>
        <taxon>Dikarya</taxon>
        <taxon>Basidiomycota</taxon>
        <taxon>Agaricomycotina</taxon>
        <taxon>Agaricomycetes</taxon>
        <taxon>Cantharellales</taxon>
        <taxon>Ceratobasidiaceae</taxon>
        <taxon>Rhizoctonia</taxon>
    </lineage>
</organism>
<reference evidence="5 6" key="1">
    <citation type="submission" date="2013-12" db="EMBL/GenBank/DDBJ databases">
        <authorList>
            <person name="Cubeta M."/>
            <person name="Pakala S."/>
            <person name="Fedorova N."/>
            <person name="Thomas E."/>
            <person name="Dean R."/>
            <person name="Jabaji S."/>
            <person name="Neate S."/>
            <person name="Toda T."/>
            <person name="Tavantzis S."/>
            <person name="Vilgalys R."/>
            <person name="Bharathan N."/>
            <person name="Pakala S."/>
            <person name="Losada L.S."/>
            <person name="Zafar N."/>
            <person name="Nierman W."/>
        </authorList>
    </citation>
    <scope>NUCLEOTIDE SEQUENCE [LARGE SCALE GENOMIC DNA]</scope>
    <source>
        <strain evidence="5 6">123E</strain>
    </source>
</reference>
<dbReference type="Gene3D" id="2.30.280.10">
    <property type="entry name" value="SRA-YDG"/>
    <property type="match status" value="1"/>
</dbReference>
<feature type="compositionally biased region" description="Acidic residues" evidence="3">
    <location>
        <begin position="106"/>
        <end position="116"/>
    </location>
</feature>
<evidence type="ECO:0000259" key="4">
    <source>
        <dbReference type="PROSITE" id="PS51015"/>
    </source>
</evidence>
<evidence type="ECO:0000313" key="6">
    <source>
        <dbReference type="Proteomes" id="UP000027456"/>
    </source>
</evidence>
<name>A0A074RES0_9AGAM</name>
<feature type="domain" description="YDG" evidence="4">
    <location>
        <begin position="1"/>
        <end position="32"/>
    </location>
</feature>
<feature type="region of interest" description="Disordered" evidence="3">
    <location>
        <begin position="33"/>
        <end position="150"/>
    </location>
</feature>
<dbReference type="Proteomes" id="UP000027456">
    <property type="component" value="Unassembled WGS sequence"/>
</dbReference>
<dbReference type="GO" id="GO:0005634">
    <property type="term" value="C:nucleus"/>
    <property type="evidence" value="ECO:0007669"/>
    <property type="project" value="UniProtKB-SubCell"/>
</dbReference>
<dbReference type="EMBL" id="AZST01002050">
    <property type="protein sequence ID" value="KEP45244.1"/>
    <property type="molecule type" value="Genomic_DNA"/>
</dbReference>
<evidence type="ECO:0000256" key="2">
    <source>
        <dbReference type="PROSITE-ProRule" id="PRU00358"/>
    </source>
</evidence>
<feature type="non-terminal residue" evidence="5">
    <location>
        <position position="1"/>
    </location>
</feature>